<dbReference type="Pfam" id="PF00528">
    <property type="entry name" value="BPD_transp_1"/>
    <property type="match status" value="1"/>
</dbReference>
<accession>A0A098M4V5</accession>
<evidence type="ECO:0000256" key="1">
    <source>
        <dbReference type="ARBA" id="ARBA00004651"/>
    </source>
</evidence>
<reference evidence="9 10" key="2">
    <citation type="submission" date="2014-10" db="EMBL/GenBank/DDBJ databases">
        <title>Comparative genomics of the Paenibacillus odorifer group.</title>
        <authorList>
            <person name="Tsai Y.-C."/>
            <person name="Martin N."/>
            <person name="Korlach J."/>
            <person name="Wiedmann M."/>
        </authorList>
    </citation>
    <scope>NUCLEOTIDE SEQUENCE [LARGE SCALE GENOMIC DNA]</scope>
    <source>
        <strain evidence="9 10">DSM 18334</strain>
    </source>
</reference>
<dbReference type="STRING" id="268407.PWYN_20615"/>
<evidence type="ECO:0000256" key="7">
    <source>
        <dbReference type="RuleBase" id="RU363032"/>
    </source>
</evidence>
<dbReference type="PANTHER" id="PTHR43744">
    <property type="entry name" value="ABC TRANSPORTER PERMEASE PROTEIN MG189-RELATED-RELATED"/>
    <property type="match status" value="1"/>
</dbReference>
<feature type="transmembrane region" description="Helical" evidence="7">
    <location>
        <begin position="258"/>
        <end position="275"/>
    </location>
</feature>
<evidence type="ECO:0000256" key="5">
    <source>
        <dbReference type="ARBA" id="ARBA00022989"/>
    </source>
</evidence>
<dbReference type="Gene3D" id="1.10.3720.10">
    <property type="entry name" value="MetI-like"/>
    <property type="match status" value="1"/>
</dbReference>
<name>A0A098M4V5_9BACL</name>
<dbReference type="PANTHER" id="PTHR43744:SF9">
    <property type="entry name" value="POLYGALACTURONAN_RHAMNOGALACTURONAN TRANSPORT SYSTEM PERMEASE PROTEIN YTCP"/>
    <property type="match status" value="1"/>
</dbReference>
<feature type="transmembrane region" description="Helical" evidence="7">
    <location>
        <begin position="108"/>
        <end position="127"/>
    </location>
</feature>
<dbReference type="RefSeq" id="WP_036655502.1">
    <property type="nucleotide sequence ID" value="NZ_JQCR01000003.1"/>
</dbReference>
<keyword evidence="5 7" id="KW-1133">Transmembrane helix</keyword>
<protein>
    <submittedName>
        <fullName evidence="9">Sugar ABC transporter permease</fullName>
    </submittedName>
</protein>
<keyword evidence="10" id="KW-1185">Reference proteome</keyword>
<evidence type="ECO:0000259" key="8">
    <source>
        <dbReference type="PROSITE" id="PS50928"/>
    </source>
</evidence>
<evidence type="ECO:0000256" key="4">
    <source>
        <dbReference type="ARBA" id="ARBA00022692"/>
    </source>
</evidence>
<keyword evidence="2 7" id="KW-0813">Transport</keyword>
<feature type="transmembrane region" description="Helical" evidence="7">
    <location>
        <begin position="139"/>
        <end position="160"/>
    </location>
</feature>
<dbReference type="GO" id="GO:0055085">
    <property type="term" value="P:transmembrane transport"/>
    <property type="evidence" value="ECO:0007669"/>
    <property type="project" value="InterPro"/>
</dbReference>
<feature type="transmembrane region" description="Helical" evidence="7">
    <location>
        <begin position="77"/>
        <end position="96"/>
    </location>
</feature>
<dbReference type="InterPro" id="IPR000515">
    <property type="entry name" value="MetI-like"/>
</dbReference>
<evidence type="ECO:0000256" key="3">
    <source>
        <dbReference type="ARBA" id="ARBA00022475"/>
    </source>
</evidence>
<dbReference type="SUPFAM" id="SSF161098">
    <property type="entry name" value="MetI-like"/>
    <property type="match status" value="1"/>
</dbReference>
<comment type="caution">
    <text evidence="9">The sequence shown here is derived from an EMBL/GenBank/DDBJ whole genome shotgun (WGS) entry which is preliminary data.</text>
</comment>
<dbReference type="EMBL" id="JQCR01000003">
    <property type="protein sequence ID" value="KGE17063.1"/>
    <property type="molecule type" value="Genomic_DNA"/>
</dbReference>
<evidence type="ECO:0000256" key="6">
    <source>
        <dbReference type="ARBA" id="ARBA00023136"/>
    </source>
</evidence>
<evidence type="ECO:0000256" key="2">
    <source>
        <dbReference type="ARBA" id="ARBA00022448"/>
    </source>
</evidence>
<keyword evidence="6 7" id="KW-0472">Membrane</keyword>
<gene>
    <name evidence="9" type="ORF">PWYN_20615</name>
</gene>
<dbReference type="AlphaFoldDB" id="A0A098M4V5"/>
<evidence type="ECO:0000313" key="10">
    <source>
        <dbReference type="Proteomes" id="UP000029734"/>
    </source>
</evidence>
<comment type="similarity">
    <text evidence="7">Belongs to the binding-protein-dependent transport system permease family.</text>
</comment>
<keyword evidence="3" id="KW-1003">Cell membrane</keyword>
<dbReference type="InterPro" id="IPR035906">
    <property type="entry name" value="MetI-like_sf"/>
</dbReference>
<dbReference type="GO" id="GO:0005886">
    <property type="term" value="C:plasma membrane"/>
    <property type="evidence" value="ECO:0007669"/>
    <property type="project" value="UniProtKB-SubCell"/>
</dbReference>
<dbReference type="Proteomes" id="UP000029734">
    <property type="component" value="Unassembled WGS sequence"/>
</dbReference>
<organism evidence="9 10">
    <name type="scientific">Paenibacillus wynnii</name>
    <dbReference type="NCBI Taxonomy" id="268407"/>
    <lineage>
        <taxon>Bacteria</taxon>
        <taxon>Bacillati</taxon>
        <taxon>Bacillota</taxon>
        <taxon>Bacilli</taxon>
        <taxon>Bacillales</taxon>
        <taxon>Paenibacillaceae</taxon>
        <taxon>Paenibacillus</taxon>
    </lineage>
</organism>
<sequence>MVRRGQIRIFDIVNFLLLAFVAFASLFPFIHMASVALSSPEYVVRNVVGLWPRGFQWDAVSAALGDKRLWIGYRNTLLYLVLGSCISMTLTIMGAYALSRKSLIFGKAVMMIIVFTIMFNGGMIPFYLVMKSYGLMDTIWAMVLPSAINTYNLIIMRTFFQGLPVEIEESGRIDGLSDFGLLPSIIIPLSKPVLMTVGLFYAVEIWNSFSAALLLLRDPNLFPLQLMIRNLVVVGQSGDVLETAAASGKTVVLESLKYALILLGSLPIIMVYPFIQKHFEQGALIGSVKG</sequence>
<feature type="domain" description="ABC transmembrane type-1" evidence="8">
    <location>
        <begin position="73"/>
        <end position="262"/>
    </location>
</feature>
<reference evidence="9 10" key="1">
    <citation type="submission" date="2014-08" db="EMBL/GenBank/DDBJ databases">
        <authorList>
            <person name="den Bakker H.C."/>
        </authorList>
    </citation>
    <scope>NUCLEOTIDE SEQUENCE [LARGE SCALE GENOMIC DNA]</scope>
    <source>
        <strain evidence="9 10">DSM 18334</strain>
    </source>
</reference>
<dbReference type="OrthoDB" id="9810086at2"/>
<dbReference type="eggNOG" id="COG0395">
    <property type="taxonomic scope" value="Bacteria"/>
</dbReference>
<dbReference type="PROSITE" id="PS50928">
    <property type="entry name" value="ABC_TM1"/>
    <property type="match status" value="1"/>
</dbReference>
<feature type="transmembrane region" description="Helical" evidence="7">
    <location>
        <begin position="12"/>
        <end position="30"/>
    </location>
</feature>
<keyword evidence="4 7" id="KW-0812">Transmembrane</keyword>
<proteinExistence type="inferred from homology"/>
<dbReference type="CDD" id="cd06261">
    <property type="entry name" value="TM_PBP2"/>
    <property type="match status" value="1"/>
</dbReference>
<comment type="subcellular location">
    <subcellularLocation>
        <location evidence="1 7">Cell membrane</location>
        <topology evidence="1 7">Multi-pass membrane protein</topology>
    </subcellularLocation>
</comment>
<evidence type="ECO:0000313" key="9">
    <source>
        <dbReference type="EMBL" id="KGE17063.1"/>
    </source>
</evidence>